<dbReference type="EMBL" id="LK995485">
    <property type="protein sequence ID" value="CED90851.1"/>
    <property type="molecule type" value="Genomic_DNA"/>
</dbReference>
<proteinExistence type="predicted"/>
<reference evidence="1" key="1">
    <citation type="submission" date="2014-07" db="EMBL/GenBank/DDBJ databases">
        <authorList>
            <person name="Zhang J.E."/>
            <person name="Yang H."/>
            <person name="Guo J."/>
            <person name="Deng Z."/>
            <person name="Luo H."/>
            <person name="Luo M."/>
            <person name="Zhao B."/>
        </authorList>
    </citation>
    <scope>NUCLEOTIDE SEQUENCE</scope>
    <source>
        <strain evidence="1">AM4</strain>
    </source>
</reference>
<name>A0A1L7RAJ1_9ACTO</name>
<sequence length="111" mass="12733">MTEHTAERVRFRDIKPVEAPTTLDELIGPAAGEVTLPLRVRWAPGARTYDVARDPQAQIVYQAVLAEGTVDDQRRFINRNRLVALWPTLNLDQRIVTLWEGRFPELRGLAW</sequence>
<dbReference type="RefSeq" id="WP_210579555.1">
    <property type="nucleotide sequence ID" value="NZ_LK995485.1"/>
</dbReference>
<organism evidence="1">
    <name type="scientific">Actinomyces succiniciruminis</name>
    <dbReference type="NCBI Taxonomy" id="1522002"/>
    <lineage>
        <taxon>Bacteria</taxon>
        <taxon>Bacillati</taxon>
        <taxon>Actinomycetota</taxon>
        <taxon>Actinomycetes</taxon>
        <taxon>Actinomycetales</taxon>
        <taxon>Actinomycetaceae</taxon>
        <taxon>Actinomyces</taxon>
    </lineage>
</organism>
<evidence type="ECO:0000313" key="1">
    <source>
        <dbReference type="EMBL" id="CED90851.1"/>
    </source>
</evidence>
<accession>A0A1L7RAJ1</accession>
<dbReference type="AlphaFoldDB" id="A0A1L7RAJ1"/>
<gene>
    <name evidence="1" type="ORF">AAM4_1019</name>
</gene>
<protein>
    <submittedName>
        <fullName evidence="1">Uncharacterized protein</fullName>
    </submittedName>
</protein>